<evidence type="ECO:0000256" key="1">
    <source>
        <dbReference type="ARBA" id="ARBA00004370"/>
    </source>
</evidence>
<reference evidence="4" key="1">
    <citation type="submission" date="2018-05" db="EMBL/GenBank/DDBJ databases">
        <authorList>
            <person name="Lanie J.A."/>
            <person name="Ng W.-L."/>
            <person name="Kazmierczak K.M."/>
            <person name="Andrzejewski T.M."/>
            <person name="Davidsen T.M."/>
            <person name="Wayne K.J."/>
            <person name="Tettelin H."/>
            <person name="Glass J.I."/>
            <person name="Rusch D."/>
            <person name="Podicherti R."/>
            <person name="Tsui H.-C.T."/>
            <person name="Winkler M.E."/>
        </authorList>
    </citation>
    <scope>NUCLEOTIDE SEQUENCE</scope>
</reference>
<dbReference type="Gene3D" id="2.40.160.50">
    <property type="entry name" value="membrane protein fhac: a member of the omp85/tpsb transporter family"/>
    <property type="match status" value="1"/>
</dbReference>
<dbReference type="GO" id="GO:0019867">
    <property type="term" value="C:outer membrane"/>
    <property type="evidence" value="ECO:0007669"/>
    <property type="project" value="InterPro"/>
</dbReference>
<organism evidence="4">
    <name type="scientific">marine metagenome</name>
    <dbReference type="NCBI Taxonomy" id="408172"/>
    <lineage>
        <taxon>unclassified sequences</taxon>
        <taxon>metagenomes</taxon>
        <taxon>ecological metagenomes</taxon>
    </lineage>
</organism>
<accession>A0A381VF70</accession>
<dbReference type="Pfam" id="PF01103">
    <property type="entry name" value="Omp85"/>
    <property type="match status" value="1"/>
</dbReference>
<gene>
    <name evidence="4" type="ORF">METZ01_LOCUS91863</name>
</gene>
<evidence type="ECO:0000256" key="2">
    <source>
        <dbReference type="ARBA" id="ARBA00023136"/>
    </source>
</evidence>
<proteinExistence type="predicted"/>
<dbReference type="AlphaFoldDB" id="A0A381VF70"/>
<dbReference type="EMBL" id="UINC01008674">
    <property type="protein sequence ID" value="SVA39009.1"/>
    <property type="molecule type" value="Genomic_DNA"/>
</dbReference>
<evidence type="ECO:0000259" key="3">
    <source>
        <dbReference type="Pfam" id="PF01103"/>
    </source>
</evidence>
<protein>
    <recommendedName>
        <fullName evidence="3">Bacterial surface antigen (D15) domain-containing protein</fullName>
    </recommendedName>
</protein>
<keyword evidence="2" id="KW-0472">Membrane</keyword>
<comment type="subcellular location">
    <subcellularLocation>
        <location evidence="1">Membrane</location>
    </subcellularLocation>
</comment>
<name>A0A381VF70_9ZZZZ</name>
<evidence type="ECO:0000313" key="4">
    <source>
        <dbReference type="EMBL" id="SVA39009.1"/>
    </source>
</evidence>
<sequence>MAGLVFTQDHLIHVPSIDPEIVGDTLHSILKKESDLTVEYQLESFSADTSMVTYQIINTFKVVDSLILSGANDIRPSVLQQIVQPYRTVPAGEEFSQVGKELVSRYYFLNHEPEFQFGLMHDNTLGALISFVPAFESHFSGVFGLNRPNKNWELNGEINLHLENLARSADNFDLYWKRTDSLSQVIQLGISLPHPFSWNIGMEWKYHHEVIGGLYTFIETRSLLHTFIPGLHGLKLGYIKGMTRPTDKGGATGYEHVRYQAFSLSSKRDTRNDRLMPSQGVYAHTIIDGGLQDGSGFVHNECALQTYFPVTANFNGSIKWIGKGIHMFSTPVPKSRYEWFGGTASLRGYREQEFSAPQFQVASLEMGYQAKGSVQTKLFIDMGSDRLNILATNWIGYGIGLSQVNEHSIIRVEYALSNHSISKGKLHIKWISRL</sequence>
<feature type="domain" description="Bacterial surface antigen (D15)" evidence="3">
    <location>
        <begin position="259"/>
        <end position="385"/>
    </location>
</feature>
<dbReference type="InterPro" id="IPR000184">
    <property type="entry name" value="Bac_surfAg_D15"/>
</dbReference>